<dbReference type="Proteomes" id="UP001321861">
    <property type="component" value="Chromosome"/>
</dbReference>
<evidence type="ECO:0000313" key="2">
    <source>
        <dbReference type="EMBL" id="BDR57744.1"/>
    </source>
</evidence>
<organism evidence="2 3">
    <name type="scientific">Xylocopilactobacillus apicola</name>
    <dbReference type="NCBI Taxonomy" id="2932184"/>
    <lineage>
        <taxon>Bacteria</taxon>
        <taxon>Bacillati</taxon>
        <taxon>Bacillota</taxon>
        <taxon>Bacilli</taxon>
        <taxon>Lactobacillales</taxon>
        <taxon>Lactobacillaceae</taxon>
        <taxon>Xylocopilactobacillus</taxon>
    </lineage>
</organism>
<dbReference type="EMBL" id="AP026802">
    <property type="protein sequence ID" value="BDR57744.1"/>
    <property type="molecule type" value="Genomic_DNA"/>
</dbReference>
<dbReference type="KEGG" id="xap:XA3_01850"/>
<feature type="transmembrane region" description="Helical" evidence="1">
    <location>
        <begin position="43"/>
        <end position="60"/>
    </location>
</feature>
<dbReference type="AlphaFoldDB" id="A0AAU9D205"/>
<keyword evidence="1" id="KW-1133">Transmembrane helix</keyword>
<reference evidence="2 3" key="1">
    <citation type="journal article" date="2023" name="Microbiol. Spectr.">
        <title>Symbiosis of Carpenter Bees with Uncharacterized Lactic Acid Bacteria Showing NAD Auxotrophy.</title>
        <authorList>
            <person name="Kawasaki S."/>
            <person name="Ozawa K."/>
            <person name="Mori T."/>
            <person name="Yamamoto A."/>
            <person name="Ito M."/>
            <person name="Ohkuma M."/>
            <person name="Sakamoto M."/>
            <person name="Matsutani M."/>
        </authorList>
    </citation>
    <scope>NUCLEOTIDE SEQUENCE [LARGE SCALE GENOMIC DNA]</scope>
    <source>
        <strain evidence="2 3">XA3</strain>
    </source>
</reference>
<evidence type="ECO:0000313" key="3">
    <source>
        <dbReference type="Proteomes" id="UP001321861"/>
    </source>
</evidence>
<feature type="transmembrane region" description="Helical" evidence="1">
    <location>
        <begin position="9"/>
        <end position="28"/>
    </location>
</feature>
<keyword evidence="3" id="KW-1185">Reference proteome</keyword>
<sequence>MKQELIIKLVIKIVMWIIFAFVAVWPILSDIHMVQANPFIENNQLIFVALFLLYTTTNLYKLDF</sequence>
<evidence type="ECO:0000256" key="1">
    <source>
        <dbReference type="SAM" id="Phobius"/>
    </source>
</evidence>
<gene>
    <name evidence="2" type="ORF">XA3_01850</name>
</gene>
<keyword evidence="1" id="KW-0472">Membrane</keyword>
<name>A0AAU9D205_9LACO</name>
<proteinExistence type="predicted"/>
<protein>
    <submittedName>
        <fullName evidence="2">Uncharacterized protein</fullName>
    </submittedName>
</protein>
<accession>A0AAU9D205</accession>
<keyword evidence="1" id="KW-0812">Transmembrane</keyword>
<dbReference type="RefSeq" id="WP_317635690.1">
    <property type="nucleotide sequence ID" value="NZ_AP026802.1"/>
</dbReference>